<evidence type="ECO:0000256" key="2">
    <source>
        <dbReference type="ARBA" id="ARBA00023002"/>
    </source>
</evidence>
<dbReference type="GO" id="GO:0016491">
    <property type="term" value="F:oxidoreductase activity"/>
    <property type="evidence" value="ECO:0007669"/>
    <property type="project" value="UniProtKB-KW"/>
</dbReference>
<keyword evidence="1" id="KW-0479">Metal-binding</keyword>
<dbReference type="AlphaFoldDB" id="A0A8J3QG33"/>
<feature type="transmembrane region" description="Helical" evidence="4">
    <location>
        <begin position="59"/>
        <end position="79"/>
    </location>
</feature>
<feature type="transmembrane region" description="Helical" evidence="4">
    <location>
        <begin position="85"/>
        <end position="103"/>
    </location>
</feature>
<keyword evidence="2" id="KW-0560">Oxidoreductase</keyword>
<dbReference type="Gene3D" id="2.60.40.420">
    <property type="entry name" value="Cupredoxins - blue copper proteins"/>
    <property type="match status" value="3"/>
</dbReference>
<dbReference type="GO" id="GO:0005507">
    <property type="term" value="F:copper ion binding"/>
    <property type="evidence" value="ECO:0007669"/>
    <property type="project" value="InterPro"/>
</dbReference>
<organism evidence="7 8">
    <name type="scientific">Rhizocola hellebori</name>
    <dbReference type="NCBI Taxonomy" id="1392758"/>
    <lineage>
        <taxon>Bacteria</taxon>
        <taxon>Bacillati</taxon>
        <taxon>Actinomycetota</taxon>
        <taxon>Actinomycetes</taxon>
        <taxon>Micromonosporales</taxon>
        <taxon>Micromonosporaceae</taxon>
        <taxon>Rhizocola</taxon>
    </lineage>
</organism>
<comment type="caution">
    <text evidence="7">The sequence shown here is derived from an EMBL/GenBank/DDBJ whole genome shotgun (WGS) entry which is preliminary data.</text>
</comment>
<dbReference type="InterPro" id="IPR011707">
    <property type="entry name" value="Cu-oxidase-like_N"/>
</dbReference>
<reference evidence="7" key="1">
    <citation type="submission" date="2021-01" db="EMBL/GenBank/DDBJ databases">
        <title>Whole genome shotgun sequence of Rhizocola hellebori NBRC 109834.</title>
        <authorList>
            <person name="Komaki H."/>
            <person name="Tamura T."/>
        </authorList>
    </citation>
    <scope>NUCLEOTIDE SEQUENCE</scope>
    <source>
        <strain evidence="7">NBRC 109834</strain>
    </source>
</reference>
<dbReference type="InterPro" id="IPR002355">
    <property type="entry name" value="Cu_oxidase_Cu_BS"/>
</dbReference>
<keyword evidence="4" id="KW-1133">Transmembrane helix</keyword>
<feature type="domain" description="Plastocyanin-like" evidence="6">
    <location>
        <begin position="164"/>
        <end position="266"/>
    </location>
</feature>
<evidence type="ECO:0000256" key="1">
    <source>
        <dbReference type="ARBA" id="ARBA00022723"/>
    </source>
</evidence>
<name>A0A8J3QG33_9ACTN</name>
<evidence type="ECO:0000259" key="5">
    <source>
        <dbReference type="Pfam" id="PF07731"/>
    </source>
</evidence>
<protein>
    <recommendedName>
        <fullName evidence="9">Multicopper oxidase family protein</fullName>
    </recommendedName>
</protein>
<dbReference type="CDD" id="cd04202">
    <property type="entry name" value="CuRO_D2_2dMcoN_like"/>
    <property type="match status" value="1"/>
</dbReference>
<dbReference type="Pfam" id="PF07731">
    <property type="entry name" value="Cu-oxidase_2"/>
    <property type="match status" value="1"/>
</dbReference>
<sequence length="539" mass="57025">MAAIAVTAAALGLTALRVLLVGLLAQRGWAFVQEKALLSLPLLVLPAIAVVVFARRTSVLPAIAAACGAVAGVVVTLVVGYPATFFNSVIVVALTVAVFLLIIGYRRPVAVGLLVAALLAGPGSALLSTFTAPLHGVDAAPLRLASAALGPVSRFELTASRLASGAWGFNAQTPGPVLRASKGDTVEVLLRNTDIEEGVTLHFHGYPVPNGDDGTAGVTQEAVMPGQQFVYRFAADKAGTFWYHTHQVSHAGVKKGLFGALIIQERPEPGEEVLIFAHRLVTGAASRQVAAGTPVTLRLINADDVTHRFLLTGVSWRLSAVDGTDLIDPGPVAGKALRLAAGGRYDVTFTMPEGAVQLGVDGQPRLGLSAPASAVEMGVPDLDLFGYGKPGTAAPVAFDRSHTVVLDRQLRLMGGLPGYAYTVNGRTWPQAPELIVRKGELVKLTVVNRDREAHPMHPHGHQVLVLSRNGIAPTGSPLWMDSYEVLPGETWEVALRADNPGVWMAHCHNLKHAAQGMMLHIRYEGLVPNYHHHGDNHPE</sequence>
<dbReference type="EMBL" id="BONY01000056">
    <property type="protein sequence ID" value="GIH08858.1"/>
    <property type="molecule type" value="Genomic_DNA"/>
</dbReference>
<feature type="domain" description="Plastocyanin-like" evidence="5">
    <location>
        <begin position="420"/>
        <end position="522"/>
    </location>
</feature>
<feature type="transmembrane region" description="Helical" evidence="4">
    <location>
        <begin position="35"/>
        <end position="54"/>
    </location>
</feature>
<dbReference type="PANTHER" id="PTHR11709">
    <property type="entry name" value="MULTI-COPPER OXIDASE"/>
    <property type="match status" value="1"/>
</dbReference>
<dbReference type="InterPro" id="IPR011706">
    <property type="entry name" value="Cu-oxidase_C"/>
</dbReference>
<dbReference type="Pfam" id="PF07732">
    <property type="entry name" value="Cu-oxidase_3"/>
    <property type="match status" value="1"/>
</dbReference>
<dbReference type="Proteomes" id="UP000612899">
    <property type="component" value="Unassembled WGS sequence"/>
</dbReference>
<keyword evidence="4" id="KW-0812">Transmembrane</keyword>
<keyword evidence="4" id="KW-0472">Membrane</keyword>
<evidence type="ECO:0000313" key="7">
    <source>
        <dbReference type="EMBL" id="GIH08858.1"/>
    </source>
</evidence>
<dbReference type="PANTHER" id="PTHR11709:SF394">
    <property type="entry name" value="FI03373P-RELATED"/>
    <property type="match status" value="1"/>
</dbReference>
<evidence type="ECO:0000259" key="6">
    <source>
        <dbReference type="Pfam" id="PF07732"/>
    </source>
</evidence>
<gene>
    <name evidence="7" type="ORF">Rhe02_69250</name>
</gene>
<keyword evidence="8" id="KW-1185">Reference proteome</keyword>
<feature type="transmembrane region" description="Helical" evidence="4">
    <location>
        <begin position="110"/>
        <end position="130"/>
    </location>
</feature>
<dbReference type="PROSITE" id="PS00080">
    <property type="entry name" value="MULTICOPPER_OXIDASE2"/>
    <property type="match status" value="1"/>
</dbReference>
<dbReference type="InterPro" id="IPR045087">
    <property type="entry name" value="Cu-oxidase_fam"/>
</dbReference>
<evidence type="ECO:0000256" key="4">
    <source>
        <dbReference type="SAM" id="Phobius"/>
    </source>
</evidence>
<proteinExistence type="predicted"/>
<accession>A0A8J3QG33</accession>
<evidence type="ECO:0000313" key="8">
    <source>
        <dbReference type="Proteomes" id="UP000612899"/>
    </source>
</evidence>
<dbReference type="SUPFAM" id="SSF49503">
    <property type="entry name" value="Cupredoxins"/>
    <property type="match status" value="3"/>
</dbReference>
<evidence type="ECO:0000256" key="3">
    <source>
        <dbReference type="ARBA" id="ARBA00023008"/>
    </source>
</evidence>
<keyword evidence="3" id="KW-0186">Copper</keyword>
<dbReference type="InterPro" id="IPR008972">
    <property type="entry name" value="Cupredoxin"/>
</dbReference>
<evidence type="ECO:0008006" key="9">
    <source>
        <dbReference type="Google" id="ProtNLM"/>
    </source>
</evidence>